<evidence type="ECO:0000256" key="6">
    <source>
        <dbReference type="SAM" id="MobiDB-lite"/>
    </source>
</evidence>
<dbReference type="Pfam" id="PF00172">
    <property type="entry name" value="Zn_clus"/>
    <property type="match status" value="1"/>
</dbReference>
<dbReference type="SMART" id="SM00066">
    <property type="entry name" value="GAL4"/>
    <property type="match status" value="1"/>
</dbReference>
<feature type="compositionally biased region" description="Basic and acidic residues" evidence="6">
    <location>
        <begin position="296"/>
        <end position="314"/>
    </location>
</feature>
<name>A0A433QIP4_9FUNG</name>
<feature type="compositionally biased region" description="Low complexity" evidence="6">
    <location>
        <begin position="191"/>
        <end position="200"/>
    </location>
</feature>
<gene>
    <name evidence="8" type="ORF">BC938DRAFT_480356</name>
</gene>
<dbReference type="InterPro" id="IPR036864">
    <property type="entry name" value="Zn2-C6_fun-type_DNA-bd_sf"/>
</dbReference>
<reference evidence="8 9" key="1">
    <citation type="journal article" date="2018" name="New Phytol.">
        <title>Phylogenomics of Endogonaceae and evolution of mycorrhizas within Mucoromycota.</title>
        <authorList>
            <person name="Chang Y."/>
            <person name="Desiro A."/>
            <person name="Na H."/>
            <person name="Sandor L."/>
            <person name="Lipzen A."/>
            <person name="Clum A."/>
            <person name="Barry K."/>
            <person name="Grigoriev I.V."/>
            <person name="Martin F.M."/>
            <person name="Stajich J.E."/>
            <person name="Smith M.E."/>
            <person name="Bonito G."/>
            <person name="Spatafora J.W."/>
        </authorList>
    </citation>
    <scope>NUCLEOTIDE SEQUENCE [LARGE SCALE GENOMIC DNA]</scope>
    <source>
        <strain evidence="8 9">AD002</strain>
    </source>
</reference>
<evidence type="ECO:0000256" key="5">
    <source>
        <dbReference type="ARBA" id="ARBA00023242"/>
    </source>
</evidence>
<keyword evidence="4" id="KW-0804">Transcription</keyword>
<evidence type="ECO:0000256" key="2">
    <source>
        <dbReference type="ARBA" id="ARBA00023015"/>
    </source>
</evidence>
<dbReference type="Gene3D" id="4.10.240.10">
    <property type="entry name" value="Zn(2)-C6 fungal-type DNA-binding domain"/>
    <property type="match status" value="1"/>
</dbReference>
<dbReference type="GO" id="GO:0005634">
    <property type="term" value="C:nucleus"/>
    <property type="evidence" value="ECO:0007669"/>
    <property type="project" value="UniProtKB-SubCell"/>
</dbReference>
<proteinExistence type="predicted"/>
<evidence type="ECO:0000256" key="4">
    <source>
        <dbReference type="ARBA" id="ARBA00023163"/>
    </source>
</evidence>
<dbReference type="PROSITE" id="PS00463">
    <property type="entry name" value="ZN2_CY6_FUNGAL_1"/>
    <property type="match status" value="1"/>
</dbReference>
<dbReference type="GO" id="GO:0000981">
    <property type="term" value="F:DNA-binding transcription factor activity, RNA polymerase II-specific"/>
    <property type="evidence" value="ECO:0007669"/>
    <property type="project" value="InterPro"/>
</dbReference>
<evidence type="ECO:0000313" key="8">
    <source>
        <dbReference type="EMBL" id="RUS29696.1"/>
    </source>
</evidence>
<keyword evidence="3" id="KW-0238">DNA-binding</keyword>
<dbReference type="InterPro" id="IPR051711">
    <property type="entry name" value="Stress_Response_Reg"/>
</dbReference>
<dbReference type="PANTHER" id="PTHR47540">
    <property type="entry name" value="THIAMINE REPRESSIBLE GENES REGULATORY PROTEIN THI5"/>
    <property type="match status" value="1"/>
</dbReference>
<comment type="subcellular location">
    <subcellularLocation>
        <location evidence="1">Nucleus</location>
    </subcellularLocation>
</comment>
<keyword evidence="2" id="KW-0805">Transcription regulation</keyword>
<organism evidence="8 9">
    <name type="scientific">Jimgerdemannia flammicorona</name>
    <dbReference type="NCBI Taxonomy" id="994334"/>
    <lineage>
        <taxon>Eukaryota</taxon>
        <taxon>Fungi</taxon>
        <taxon>Fungi incertae sedis</taxon>
        <taxon>Mucoromycota</taxon>
        <taxon>Mucoromycotina</taxon>
        <taxon>Endogonomycetes</taxon>
        <taxon>Endogonales</taxon>
        <taxon>Endogonaceae</taxon>
        <taxon>Jimgerdemannia</taxon>
    </lineage>
</organism>
<feature type="compositionally biased region" description="Polar residues" evidence="6">
    <location>
        <begin position="277"/>
        <end position="290"/>
    </location>
</feature>
<dbReference type="PANTHER" id="PTHR47540:SF2">
    <property type="entry name" value="ZN(II)2CYS6 TRANSCRIPTION FACTOR (EUROFUNG)"/>
    <property type="match status" value="1"/>
</dbReference>
<dbReference type="EMBL" id="RBNJ01004817">
    <property type="protein sequence ID" value="RUS29696.1"/>
    <property type="molecule type" value="Genomic_DNA"/>
</dbReference>
<evidence type="ECO:0000256" key="3">
    <source>
        <dbReference type="ARBA" id="ARBA00023125"/>
    </source>
</evidence>
<feature type="compositionally biased region" description="Polar residues" evidence="6">
    <location>
        <begin position="131"/>
        <end position="141"/>
    </location>
</feature>
<accession>A0A433QIP4</accession>
<feature type="region of interest" description="Disordered" evidence="6">
    <location>
        <begin position="256"/>
        <end position="318"/>
    </location>
</feature>
<dbReference type="Proteomes" id="UP000274822">
    <property type="component" value="Unassembled WGS sequence"/>
</dbReference>
<protein>
    <recommendedName>
        <fullName evidence="7">Zn(2)-C6 fungal-type domain-containing protein</fullName>
    </recommendedName>
</protein>
<comment type="caution">
    <text evidence="8">The sequence shown here is derived from an EMBL/GenBank/DDBJ whole genome shotgun (WGS) entry which is preliminary data.</text>
</comment>
<dbReference type="PROSITE" id="PS50048">
    <property type="entry name" value="ZN2_CY6_FUNGAL_2"/>
    <property type="match status" value="1"/>
</dbReference>
<evidence type="ECO:0000256" key="1">
    <source>
        <dbReference type="ARBA" id="ARBA00004123"/>
    </source>
</evidence>
<feature type="region of interest" description="Disordered" evidence="6">
    <location>
        <begin position="191"/>
        <end position="228"/>
    </location>
</feature>
<keyword evidence="9" id="KW-1185">Reference proteome</keyword>
<dbReference type="GO" id="GO:0008270">
    <property type="term" value="F:zinc ion binding"/>
    <property type="evidence" value="ECO:0007669"/>
    <property type="project" value="InterPro"/>
</dbReference>
<feature type="domain" description="Zn(2)-C6 fungal-type" evidence="7">
    <location>
        <begin position="94"/>
        <end position="123"/>
    </location>
</feature>
<dbReference type="GO" id="GO:0043565">
    <property type="term" value="F:sequence-specific DNA binding"/>
    <property type="evidence" value="ECO:0007669"/>
    <property type="project" value="TreeGrafter"/>
</dbReference>
<dbReference type="SUPFAM" id="SSF57701">
    <property type="entry name" value="Zn2/Cys6 DNA-binding domain"/>
    <property type="match status" value="1"/>
</dbReference>
<evidence type="ECO:0000259" key="7">
    <source>
        <dbReference type="PROSITE" id="PS50048"/>
    </source>
</evidence>
<sequence>MASINNYDETAALYIEFDTTIGNPQPEWEITSNYHSLAGYQFPAEPYVCLPYSNVPETPYGQELEIRIETGLSSDAIKEPQSPSHRRTPRIRQACDSCAHLRRRCDGLLTCTECAKRRKQCTYNRPRKYPSRNSLKSNRSSIRIAAAKPRSIRGSSISSAVNVAPALPGSVASRSQSSRASVISAEFFVPSTSQPSTSTSIQADDDEPMDPADKISESTDENDGSPAPRTTALLELIREVKTANRLLGKVLRRLRPHSRSRATQAGVTEGDDDGSESRQTQESSCESTPDQFAGTMRDRSEPDLYRLPQNDDTRKGKRPNILIFRNWGKGRHGGF</sequence>
<evidence type="ECO:0000313" key="9">
    <source>
        <dbReference type="Proteomes" id="UP000274822"/>
    </source>
</evidence>
<feature type="region of interest" description="Disordered" evidence="6">
    <location>
        <begin position="125"/>
        <end position="149"/>
    </location>
</feature>
<keyword evidence="5" id="KW-0539">Nucleus</keyword>
<dbReference type="InterPro" id="IPR001138">
    <property type="entry name" value="Zn2Cys6_DnaBD"/>
</dbReference>
<dbReference type="GO" id="GO:0045944">
    <property type="term" value="P:positive regulation of transcription by RNA polymerase II"/>
    <property type="evidence" value="ECO:0007669"/>
    <property type="project" value="TreeGrafter"/>
</dbReference>
<dbReference type="AlphaFoldDB" id="A0A433QIP4"/>
<dbReference type="CDD" id="cd00067">
    <property type="entry name" value="GAL4"/>
    <property type="match status" value="1"/>
</dbReference>